<accession>A0A0U2VYW1</accession>
<dbReference type="NCBIfam" id="NF002794">
    <property type="entry name" value="PRK02925.1"/>
    <property type="match status" value="1"/>
</dbReference>
<dbReference type="EMBL" id="CP013652">
    <property type="protein sequence ID" value="ALS24663.1"/>
    <property type="molecule type" value="Genomic_DNA"/>
</dbReference>
<dbReference type="Gene3D" id="3.20.20.140">
    <property type="entry name" value="Metal-dependent hydrolases"/>
    <property type="match status" value="1"/>
</dbReference>
<evidence type="ECO:0000256" key="2">
    <source>
        <dbReference type="ARBA" id="ARBA00004892"/>
    </source>
</evidence>
<dbReference type="HAMAP" id="MF_00675">
    <property type="entry name" value="UxaC"/>
    <property type="match status" value="1"/>
</dbReference>
<dbReference type="InterPro" id="IPR032466">
    <property type="entry name" value="Metal_Hydrolase"/>
</dbReference>
<reference evidence="8 9" key="2">
    <citation type="journal article" date="2016" name="Genome Announc.">
        <title>Complete Genome Sequences of Two Interactive Moderate Thermophiles, Paenibacillus napthalenovorans 32O-Y and Paenibacillus sp. 32O-W.</title>
        <authorList>
            <person name="Butler R.R.III."/>
            <person name="Wang J."/>
            <person name="Stark B.C."/>
            <person name="Pombert J.F."/>
        </authorList>
    </citation>
    <scope>NUCLEOTIDE SEQUENCE [LARGE SCALE GENOMIC DNA]</scope>
    <source>
        <strain evidence="8 9">32O-Y</strain>
    </source>
</reference>
<evidence type="ECO:0000313" key="8">
    <source>
        <dbReference type="EMBL" id="ALS24663.1"/>
    </source>
</evidence>
<proteinExistence type="inferred from homology"/>
<comment type="pathway">
    <text evidence="2 7">Carbohydrate metabolism; pentose and glucuronate interconversion.</text>
</comment>
<dbReference type="PATRIC" id="fig|162209.4.peg.4621"/>
<keyword evidence="6 7" id="KW-0413">Isomerase</keyword>
<dbReference type="InterPro" id="IPR003766">
    <property type="entry name" value="Uronate_isomerase"/>
</dbReference>
<dbReference type="AlphaFoldDB" id="A0A0U2VYW1"/>
<keyword evidence="9" id="KW-1185">Reference proteome</keyword>
<dbReference type="PANTHER" id="PTHR30068">
    <property type="entry name" value="URONATE ISOMERASE"/>
    <property type="match status" value="1"/>
</dbReference>
<comment type="catalytic activity">
    <reaction evidence="7">
        <text>aldehydo-D-galacturonate = keto-D-tagaturonate</text>
        <dbReference type="Rhea" id="RHEA:27702"/>
        <dbReference type="ChEBI" id="CHEBI:12952"/>
        <dbReference type="ChEBI" id="CHEBI:17886"/>
    </reaction>
</comment>
<dbReference type="Pfam" id="PF02614">
    <property type="entry name" value="UxaC"/>
    <property type="match status" value="1"/>
</dbReference>
<evidence type="ECO:0000256" key="6">
    <source>
        <dbReference type="ARBA" id="ARBA00023235"/>
    </source>
</evidence>
<evidence type="ECO:0000256" key="5">
    <source>
        <dbReference type="ARBA" id="ARBA00020555"/>
    </source>
</evidence>
<dbReference type="GO" id="GO:0019698">
    <property type="term" value="P:D-galacturonate catabolic process"/>
    <property type="evidence" value="ECO:0007669"/>
    <property type="project" value="TreeGrafter"/>
</dbReference>
<dbReference type="GO" id="GO:0008880">
    <property type="term" value="F:glucuronate isomerase activity"/>
    <property type="evidence" value="ECO:0007669"/>
    <property type="project" value="UniProtKB-UniRule"/>
</dbReference>
<dbReference type="GO" id="GO:0042840">
    <property type="term" value="P:D-glucuronate catabolic process"/>
    <property type="evidence" value="ECO:0007669"/>
    <property type="project" value="TreeGrafter"/>
</dbReference>
<dbReference type="PANTHER" id="PTHR30068:SF4">
    <property type="entry name" value="URONATE ISOMERASE"/>
    <property type="match status" value="1"/>
</dbReference>
<organism evidence="8 9">
    <name type="scientific">Paenibacillus naphthalenovorans</name>
    <dbReference type="NCBI Taxonomy" id="162209"/>
    <lineage>
        <taxon>Bacteria</taxon>
        <taxon>Bacillati</taxon>
        <taxon>Bacillota</taxon>
        <taxon>Bacilli</taxon>
        <taxon>Bacillales</taxon>
        <taxon>Paenibacillaceae</taxon>
        <taxon>Paenibacillus</taxon>
    </lineage>
</organism>
<evidence type="ECO:0000256" key="7">
    <source>
        <dbReference type="HAMAP-Rule" id="MF_00675"/>
    </source>
</evidence>
<dbReference type="Proteomes" id="UP000061660">
    <property type="component" value="Chromosome"/>
</dbReference>
<dbReference type="SUPFAM" id="SSF51556">
    <property type="entry name" value="Metallo-dependent hydrolases"/>
    <property type="match status" value="1"/>
</dbReference>
<protein>
    <recommendedName>
        <fullName evidence="5 7">Uronate isomerase</fullName>
        <ecNumber evidence="4 7">5.3.1.12</ecNumber>
    </recommendedName>
    <alternativeName>
        <fullName evidence="7">Glucuronate isomerase</fullName>
    </alternativeName>
    <alternativeName>
        <fullName evidence="7">Uronic isomerase</fullName>
    </alternativeName>
</protein>
<gene>
    <name evidence="7" type="primary">uxaC</name>
    <name evidence="8" type="ORF">IJ22_43770</name>
</gene>
<dbReference type="OrthoDB" id="9766564at2"/>
<reference evidence="9" key="1">
    <citation type="submission" date="2015-12" db="EMBL/GenBank/DDBJ databases">
        <title>Complete genome sequences of two moderately thermophilic Paenibacillus species.</title>
        <authorList>
            <person name="Butler R.III."/>
            <person name="Wang J."/>
            <person name="Stark B.C."/>
            <person name="Pombert J.-F."/>
        </authorList>
    </citation>
    <scope>NUCLEOTIDE SEQUENCE [LARGE SCALE GENOMIC DNA]</scope>
    <source>
        <strain evidence="9">32O-Y</strain>
    </source>
</reference>
<dbReference type="EC" id="5.3.1.12" evidence="4 7"/>
<dbReference type="STRING" id="162209.IJ22_43770"/>
<evidence type="ECO:0000256" key="1">
    <source>
        <dbReference type="ARBA" id="ARBA00001165"/>
    </source>
</evidence>
<sequence length="470" mass="53672">MKTFLDENFLLNNETAVHLYNHYAKEMPIIDYHCHLSPQEIYENKTFKNITEVWLNGDHYKWRVMRANGIEEKYITGDASDYDKFLAWAKTVPMTIGNPLFQWSHLELRRFFGIHDLINEKNAPLIWEKVNALLQGEGFGARDLITKSNVKVVCTTDDPTDSLEYHIKLKEENDFDVAVLPAFRPDKGLEINRATFVPWIEKLGQVTGQPISSYDQFLAALDARARFFHSVGCTVSDHALDYVAYAETTKEEAAEIFAYALQGRAVSLEEEKKFKTYTLIFLGKIYAELGWATQFHINASRNNNSRMFEKLGPDTGFDSINDSALAYPLGKLLDALDKENALHKTILYSLNPKDNYVLATVMGAFQNGGIPGKMQLGSAWWFNDTKDGMLEQMKTLANVGLLSRFVGMLTDSRSFLSYTRHEYFRRLVCNLIGEWVENGEVPNDMELLGSIVQGISYNNAKDYFNFKIKA</sequence>
<dbReference type="KEGG" id="pnp:IJ22_43770"/>
<name>A0A0U2VYW1_9BACL</name>
<dbReference type="RefSeq" id="WP_062410251.1">
    <property type="nucleotide sequence ID" value="NZ_CP013652.1"/>
</dbReference>
<evidence type="ECO:0000256" key="4">
    <source>
        <dbReference type="ARBA" id="ARBA00012546"/>
    </source>
</evidence>
<comment type="similarity">
    <text evidence="3 7">Belongs to the metallo-dependent hydrolases superfamily. Uronate isomerase family.</text>
</comment>
<comment type="catalytic activity">
    <reaction evidence="1 7">
        <text>D-glucuronate = D-fructuronate</text>
        <dbReference type="Rhea" id="RHEA:13049"/>
        <dbReference type="ChEBI" id="CHEBI:58720"/>
        <dbReference type="ChEBI" id="CHEBI:59863"/>
        <dbReference type="EC" id="5.3.1.12"/>
    </reaction>
</comment>
<dbReference type="Gene3D" id="1.10.2020.10">
    <property type="entry name" value="uronate isomerase, domain 2, chain A"/>
    <property type="match status" value="1"/>
</dbReference>
<evidence type="ECO:0000313" key="9">
    <source>
        <dbReference type="Proteomes" id="UP000061660"/>
    </source>
</evidence>
<evidence type="ECO:0000256" key="3">
    <source>
        <dbReference type="ARBA" id="ARBA00008397"/>
    </source>
</evidence>
<dbReference type="UniPathway" id="UPA00246"/>